<dbReference type="EMBL" id="JAGPXC010000006">
    <property type="protein sequence ID" value="KAH6652110.1"/>
    <property type="molecule type" value="Genomic_DNA"/>
</dbReference>
<sequence length="169" mass="19474">MGGKIWSSQEERYFWRTVMSTSTKRSGISRIKDEKSWVILARDMQHTLGAAARRHYTGNMLFEHYYQNIRTKKVSPHAGRYVCEYLIKAGSNRDHPMLRHCAPRKQPTPANNNDTYKREESFSGSRLAMDGVSTLLKSSNYSSLSIRTRSMSAFLKSQQSLNEDSLENE</sequence>
<keyword evidence="3" id="KW-1185">Reference proteome</keyword>
<evidence type="ECO:0000313" key="2">
    <source>
        <dbReference type="EMBL" id="KAH6652110.1"/>
    </source>
</evidence>
<accession>A0A9P8ZVK7</accession>
<dbReference type="GeneID" id="70136597"/>
<dbReference type="OrthoDB" id="5244495at2759"/>
<evidence type="ECO:0000313" key="3">
    <source>
        <dbReference type="Proteomes" id="UP000758603"/>
    </source>
</evidence>
<feature type="region of interest" description="Disordered" evidence="1">
    <location>
        <begin position="103"/>
        <end position="123"/>
    </location>
</feature>
<dbReference type="AlphaFoldDB" id="A0A9P8ZVK7"/>
<dbReference type="RefSeq" id="XP_045956388.1">
    <property type="nucleotide sequence ID" value="XM_046107706.1"/>
</dbReference>
<gene>
    <name evidence="2" type="ORF">BKA67DRAFT_660880</name>
</gene>
<proteinExistence type="predicted"/>
<protein>
    <submittedName>
        <fullName evidence="2">Uncharacterized protein</fullName>
    </submittedName>
</protein>
<comment type="caution">
    <text evidence="2">The sequence shown here is derived from an EMBL/GenBank/DDBJ whole genome shotgun (WGS) entry which is preliminary data.</text>
</comment>
<dbReference type="Proteomes" id="UP000758603">
    <property type="component" value="Unassembled WGS sequence"/>
</dbReference>
<reference evidence="2" key="1">
    <citation type="journal article" date="2021" name="Nat. Commun.">
        <title>Genetic determinants of endophytism in the Arabidopsis root mycobiome.</title>
        <authorList>
            <person name="Mesny F."/>
            <person name="Miyauchi S."/>
            <person name="Thiergart T."/>
            <person name="Pickel B."/>
            <person name="Atanasova L."/>
            <person name="Karlsson M."/>
            <person name="Huettel B."/>
            <person name="Barry K.W."/>
            <person name="Haridas S."/>
            <person name="Chen C."/>
            <person name="Bauer D."/>
            <person name="Andreopoulos W."/>
            <person name="Pangilinan J."/>
            <person name="LaButti K."/>
            <person name="Riley R."/>
            <person name="Lipzen A."/>
            <person name="Clum A."/>
            <person name="Drula E."/>
            <person name="Henrissat B."/>
            <person name="Kohler A."/>
            <person name="Grigoriev I.V."/>
            <person name="Martin F.M."/>
            <person name="Hacquard S."/>
        </authorList>
    </citation>
    <scope>NUCLEOTIDE SEQUENCE</scope>
    <source>
        <strain evidence="2">MPI-SDFR-AT-0073</strain>
    </source>
</reference>
<name>A0A9P8ZVK7_9PEZI</name>
<evidence type="ECO:0000256" key="1">
    <source>
        <dbReference type="SAM" id="MobiDB-lite"/>
    </source>
</evidence>
<organism evidence="2 3">
    <name type="scientific">Truncatella angustata</name>
    <dbReference type="NCBI Taxonomy" id="152316"/>
    <lineage>
        <taxon>Eukaryota</taxon>
        <taxon>Fungi</taxon>
        <taxon>Dikarya</taxon>
        <taxon>Ascomycota</taxon>
        <taxon>Pezizomycotina</taxon>
        <taxon>Sordariomycetes</taxon>
        <taxon>Xylariomycetidae</taxon>
        <taxon>Amphisphaeriales</taxon>
        <taxon>Sporocadaceae</taxon>
        <taxon>Truncatella</taxon>
    </lineage>
</organism>